<organism evidence="2 3">
    <name type="scientific">Leptolyngbya subtilissima DQ-A4</name>
    <dbReference type="NCBI Taxonomy" id="2933933"/>
    <lineage>
        <taxon>Bacteria</taxon>
        <taxon>Bacillati</taxon>
        <taxon>Cyanobacteriota</taxon>
        <taxon>Cyanophyceae</taxon>
        <taxon>Leptolyngbyales</taxon>
        <taxon>Leptolyngbyaceae</taxon>
        <taxon>Leptolyngbya group</taxon>
        <taxon>Leptolyngbya</taxon>
    </lineage>
</organism>
<evidence type="ECO:0000313" key="3">
    <source>
        <dbReference type="Proteomes" id="UP001482513"/>
    </source>
</evidence>
<evidence type="ECO:0000313" key="2">
    <source>
        <dbReference type="EMBL" id="MEP0949819.1"/>
    </source>
</evidence>
<keyword evidence="3" id="KW-1185">Reference proteome</keyword>
<dbReference type="PANTHER" id="PTHR36341:SF3">
    <property type="entry name" value="DUF2996 FAMILY PROTEIN"/>
    <property type="match status" value="1"/>
</dbReference>
<name>A0ABV0KB44_9CYAN</name>
<dbReference type="EMBL" id="JAMPKX010000015">
    <property type="protein sequence ID" value="MEP0949819.1"/>
    <property type="molecule type" value="Genomic_DNA"/>
</dbReference>
<evidence type="ECO:0000256" key="1">
    <source>
        <dbReference type="SAM" id="MobiDB-lite"/>
    </source>
</evidence>
<comment type="caution">
    <text evidence="2">The sequence shown here is derived from an EMBL/GenBank/DDBJ whole genome shotgun (WGS) entry which is preliminary data.</text>
</comment>
<dbReference type="Proteomes" id="UP001482513">
    <property type="component" value="Unassembled WGS sequence"/>
</dbReference>
<proteinExistence type="predicted"/>
<accession>A0ABV0KB44</accession>
<reference evidence="2 3" key="1">
    <citation type="submission" date="2022-04" db="EMBL/GenBank/DDBJ databases">
        <title>Positive selection, recombination, and allopatry shape intraspecific diversity of widespread and dominant cyanobacteria.</title>
        <authorList>
            <person name="Wei J."/>
            <person name="Shu W."/>
            <person name="Hu C."/>
        </authorList>
    </citation>
    <scope>NUCLEOTIDE SEQUENCE [LARGE SCALE GENOMIC DNA]</scope>
    <source>
        <strain evidence="2 3">DQ-A4</strain>
    </source>
</reference>
<sequence>MADEKTPPVDSAPAEDTPAPQSEAQAADAAPQAKAKAAPKAEAGAEPKTAPKAAPKKEKPPALEDKPFTEFIEQHFIPTLESALKDKGIDDIQLTLDQRPLEVFGISDDEQYWHVKGQWQKGDGEASPSGNRQFNIAFTKENISSPKLFYFADRGSQPSTIEQFMGDERKITLDLLVLFTLRRLNGQKWLARN</sequence>
<protein>
    <submittedName>
        <fullName evidence="2">DUF2996 domain-containing protein</fullName>
    </submittedName>
</protein>
<feature type="compositionally biased region" description="Low complexity" evidence="1">
    <location>
        <begin position="18"/>
        <end position="53"/>
    </location>
</feature>
<gene>
    <name evidence="2" type="ORF">NC992_23290</name>
</gene>
<dbReference type="Pfam" id="PF11210">
    <property type="entry name" value="DUF2996"/>
    <property type="match status" value="1"/>
</dbReference>
<dbReference type="InterPro" id="IPR021374">
    <property type="entry name" value="DUF2996"/>
</dbReference>
<feature type="region of interest" description="Disordered" evidence="1">
    <location>
        <begin position="1"/>
        <end position="63"/>
    </location>
</feature>
<dbReference type="RefSeq" id="WP_190703435.1">
    <property type="nucleotide sequence ID" value="NZ_JAMPKX010000015.1"/>
</dbReference>
<dbReference type="PANTHER" id="PTHR36341">
    <property type="entry name" value="DUF2996 FAMILY PROTEIN"/>
    <property type="match status" value="1"/>
</dbReference>